<keyword evidence="1" id="KW-1133">Transmembrane helix</keyword>
<accession>Q9KFY5</accession>
<reference evidence="2 3" key="1">
    <citation type="journal article" date="2000" name="Nucleic Acids Res.">
        <title>Complete genome sequence of the alkaliphilic bacterium Bacillus halodurans and genomic sequence comparison with Bacillus subtilis.</title>
        <authorList>
            <person name="Takami H."/>
            <person name="Nakasone K."/>
            <person name="Takaki Y."/>
            <person name="Maeno G."/>
            <person name="Sasaki R."/>
            <person name="Masui N."/>
            <person name="Fuji F."/>
            <person name="Hirama C."/>
            <person name="Nakamura Y."/>
            <person name="Ogasawara N."/>
            <person name="Kuhara S."/>
            <person name="Horikoshi K."/>
        </authorList>
    </citation>
    <scope>NUCLEOTIDE SEQUENCE [LARGE SCALE GENOMIC DNA]</scope>
    <source>
        <strain evidence="3">ATCC BAA-125 / DSM 18197 / FERM 7344 / JCM 9153 / C-125</strain>
    </source>
</reference>
<organism evidence="2 3">
    <name type="scientific">Halalkalibacterium halodurans (strain ATCC BAA-125 / DSM 18197 / FERM 7344 / JCM 9153 / C-125)</name>
    <name type="common">Bacillus halodurans</name>
    <dbReference type="NCBI Taxonomy" id="272558"/>
    <lineage>
        <taxon>Bacteria</taxon>
        <taxon>Bacillati</taxon>
        <taxon>Bacillota</taxon>
        <taxon>Bacilli</taxon>
        <taxon>Bacillales</taxon>
        <taxon>Bacillaceae</taxon>
        <taxon>Halalkalibacterium (ex Joshi et al. 2022)</taxon>
    </lineage>
</organism>
<sequence length="281" mass="32790">MDNKQSQLNEKLVDLSDEIHILTNETTKNESSTSDEILDFLKQEYTNYREFANSDRESFMNLVNVFFVSLGILVTGGIIILYWIFGQTRNEVQESADLTIKKSVSEIEENAERQIKSLLPPKLKNIEEKFTELQRFMDNQHKLRNSKVLVLTPENKKEEMEKLEVRRIREIVGEVDVSTLGNLGYFKGKLENKKIDLIVYRYEKLENAAQENKIREYIKILKKNNSRIPIVIYTKSKLEGEDESSVNSYYYSTFANMPVTLTTNMISLLSIISYEKKIEEN</sequence>
<keyword evidence="3" id="KW-1185">Reference proteome</keyword>
<dbReference type="STRING" id="272558.gene:10726186"/>
<keyword evidence="1" id="KW-0472">Membrane</keyword>
<dbReference type="PIR" id="E83691">
    <property type="entry name" value="E83691"/>
</dbReference>
<proteinExistence type="predicted"/>
<evidence type="ECO:0000256" key="1">
    <source>
        <dbReference type="SAM" id="Phobius"/>
    </source>
</evidence>
<dbReference type="HOGENOM" id="CLU_989217_0_0_9"/>
<feature type="transmembrane region" description="Helical" evidence="1">
    <location>
        <begin position="62"/>
        <end position="85"/>
    </location>
</feature>
<dbReference type="EMBL" id="BA000004">
    <property type="protein sequence ID" value="BAB04052.1"/>
    <property type="molecule type" value="Genomic_DNA"/>
</dbReference>
<dbReference type="AlphaFoldDB" id="Q9KFY5"/>
<name>Q9KFY5_HALH5</name>
<keyword evidence="1" id="KW-0812">Transmembrane</keyword>
<evidence type="ECO:0000313" key="2">
    <source>
        <dbReference type="EMBL" id="BAB04052.1"/>
    </source>
</evidence>
<gene>
    <name evidence="2" type="ordered locus">BH0333</name>
</gene>
<dbReference type="KEGG" id="bha:BH0333"/>
<protein>
    <submittedName>
        <fullName evidence="2">BH0333 protein</fullName>
    </submittedName>
</protein>
<dbReference type="Gene3D" id="3.40.50.2300">
    <property type="match status" value="1"/>
</dbReference>
<evidence type="ECO:0000313" key="3">
    <source>
        <dbReference type="Proteomes" id="UP000001258"/>
    </source>
</evidence>
<dbReference type="eggNOG" id="ENOG502ZNH1">
    <property type="taxonomic scope" value="Bacteria"/>
</dbReference>
<dbReference type="Proteomes" id="UP000001258">
    <property type="component" value="Chromosome"/>
</dbReference>